<feature type="transmembrane region" description="Helical" evidence="7">
    <location>
        <begin position="12"/>
        <end position="40"/>
    </location>
</feature>
<feature type="transmembrane region" description="Helical" evidence="7">
    <location>
        <begin position="114"/>
        <end position="135"/>
    </location>
</feature>
<dbReference type="EMBL" id="JAAKDE010000015">
    <property type="protein sequence ID" value="MBA2133428.1"/>
    <property type="molecule type" value="Genomic_DNA"/>
</dbReference>
<dbReference type="PANTHER" id="PTHR43744:SF8">
    <property type="entry name" value="SN-GLYCEROL-3-PHOSPHATE TRANSPORT SYSTEM PERMEASE PROTEIN UGPE"/>
    <property type="match status" value="1"/>
</dbReference>
<feature type="transmembrane region" description="Helical" evidence="7">
    <location>
        <begin position="248"/>
        <end position="266"/>
    </location>
</feature>
<evidence type="ECO:0000256" key="6">
    <source>
        <dbReference type="ARBA" id="ARBA00023136"/>
    </source>
</evidence>
<feature type="transmembrane region" description="Helical" evidence="7">
    <location>
        <begin position="147"/>
        <end position="168"/>
    </location>
</feature>
<dbReference type="Gene3D" id="1.10.3720.10">
    <property type="entry name" value="MetI-like"/>
    <property type="match status" value="1"/>
</dbReference>
<evidence type="ECO:0000313" key="9">
    <source>
        <dbReference type="EMBL" id="MBA2133428.1"/>
    </source>
</evidence>
<sequence length="283" mass="32122">MRKHKTPSQGLGDYLINIFLVVFAIFILIPLVFMFTASIMPATEIMKLPYPWISKTFRWQNYWFGLRGADGSFLYIRNIFNSLVVATSVSVTTVLLSAMAGYGLAKFKFKGRNAVFLSMMATMMIPFEVIMIPLYMVTMAMRIQDTYLGLILPFLTTAFGVFMMRQFLLTFPDEILDAARIDGSGEFYIFSRIVLPNCGPAITTLGVLTFRSQWDSLLWPLMVIQTESMKTIPQYITKYMAETHTDEGIMMAIAVIASLPMIILFLKMSKYFINSNLYASAKG</sequence>
<evidence type="ECO:0000256" key="4">
    <source>
        <dbReference type="ARBA" id="ARBA00022692"/>
    </source>
</evidence>
<organism evidence="9 10">
    <name type="scientific">Capillibacterium thermochitinicola</name>
    <dbReference type="NCBI Taxonomy" id="2699427"/>
    <lineage>
        <taxon>Bacteria</taxon>
        <taxon>Bacillati</taxon>
        <taxon>Bacillota</taxon>
        <taxon>Capillibacterium</taxon>
    </lineage>
</organism>
<gene>
    <name evidence="9" type="ORF">G5B42_07730</name>
</gene>
<evidence type="ECO:0000313" key="10">
    <source>
        <dbReference type="Proteomes" id="UP000657177"/>
    </source>
</evidence>
<keyword evidence="5 7" id="KW-1133">Transmembrane helix</keyword>
<proteinExistence type="inferred from homology"/>
<dbReference type="GO" id="GO:0005886">
    <property type="term" value="C:plasma membrane"/>
    <property type="evidence" value="ECO:0007669"/>
    <property type="project" value="UniProtKB-SubCell"/>
</dbReference>
<dbReference type="Proteomes" id="UP000657177">
    <property type="component" value="Unassembled WGS sequence"/>
</dbReference>
<dbReference type="CDD" id="cd06261">
    <property type="entry name" value="TM_PBP2"/>
    <property type="match status" value="1"/>
</dbReference>
<evidence type="ECO:0000256" key="3">
    <source>
        <dbReference type="ARBA" id="ARBA00022475"/>
    </source>
</evidence>
<keyword evidence="6 7" id="KW-0472">Membrane</keyword>
<dbReference type="Pfam" id="PF00528">
    <property type="entry name" value="BPD_transp_1"/>
    <property type="match status" value="1"/>
</dbReference>
<keyword evidence="4 7" id="KW-0812">Transmembrane</keyword>
<dbReference type="AlphaFoldDB" id="A0A8J6LN05"/>
<evidence type="ECO:0000256" key="1">
    <source>
        <dbReference type="ARBA" id="ARBA00004651"/>
    </source>
</evidence>
<evidence type="ECO:0000256" key="7">
    <source>
        <dbReference type="RuleBase" id="RU363032"/>
    </source>
</evidence>
<evidence type="ECO:0000256" key="2">
    <source>
        <dbReference type="ARBA" id="ARBA00022448"/>
    </source>
</evidence>
<dbReference type="PROSITE" id="PS50928">
    <property type="entry name" value="ABC_TM1"/>
    <property type="match status" value="1"/>
</dbReference>
<comment type="caution">
    <text evidence="9">The sequence shown here is derived from an EMBL/GenBank/DDBJ whole genome shotgun (WGS) entry which is preliminary data.</text>
</comment>
<keyword evidence="10" id="KW-1185">Reference proteome</keyword>
<feature type="transmembrane region" description="Helical" evidence="7">
    <location>
        <begin position="79"/>
        <end position="102"/>
    </location>
</feature>
<dbReference type="GO" id="GO:0055085">
    <property type="term" value="P:transmembrane transport"/>
    <property type="evidence" value="ECO:0007669"/>
    <property type="project" value="InterPro"/>
</dbReference>
<comment type="similarity">
    <text evidence="7">Belongs to the binding-protein-dependent transport system permease family.</text>
</comment>
<dbReference type="RefSeq" id="WP_181339898.1">
    <property type="nucleotide sequence ID" value="NZ_JAAKDE010000015.1"/>
</dbReference>
<keyword evidence="3" id="KW-1003">Cell membrane</keyword>
<dbReference type="InterPro" id="IPR035906">
    <property type="entry name" value="MetI-like_sf"/>
</dbReference>
<dbReference type="SUPFAM" id="SSF161098">
    <property type="entry name" value="MetI-like"/>
    <property type="match status" value="1"/>
</dbReference>
<accession>A0A8J6LN05</accession>
<dbReference type="PANTHER" id="PTHR43744">
    <property type="entry name" value="ABC TRANSPORTER PERMEASE PROTEIN MG189-RELATED-RELATED"/>
    <property type="match status" value="1"/>
</dbReference>
<dbReference type="InterPro" id="IPR000515">
    <property type="entry name" value="MetI-like"/>
</dbReference>
<evidence type="ECO:0000259" key="8">
    <source>
        <dbReference type="PROSITE" id="PS50928"/>
    </source>
</evidence>
<evidence type="ECO:0000256" key="5">
    <source>
        <dbReference type="ARBA" id="ARBA00022989"/>
    </source>
</evidence>
<name>A0A8J6LN05_9FIRM</name>
<keyword evidence="2 7" id="KW-0813">Transport</keyword>
<feature type="domain" description="ABC transmembrane type-1" evidence="8">
    <location>
        <begin position="79"/>
        <end position="268"/>
    </location>
</feature>
<reference evidence="9" key="1">
    <citation type="submission" date="2020-06" db="EMBL/GenBank/DDBJ databases">
        <title>Novel chitinolytic bacterium.</title>
        <authorList>
            <person name="Ungkulpasvich U."/>
            <person name="Kosugi A."/>
            <person name="Uke A."/>
        </authorList>
    </citation>
    <scope>NUCLEOTIDE SEQUENCE</scope>
    <source>
        <strain evidence="9">UUS1-1</strain>
    </source>
</reference>
<protein>
    <submittedName>
        <fullName evidence="9">Carbohydrate ABC transporter permease</fullName>
    </submittedName>
</protein>
<comment type="subcellular location">
    <subcellularLocation>
        <location evidence="1 7">Cell membrane</location>
        <topology evidence="1 7">Multi-pass membrane protein</topology>
    </subcellularLocation>
</comment>